<name>A0A1M7FHM2_9FLAO</name>
<dbReference type="AlphaFoldDB" id="A0A1M7FHM2"/>
<sequence>MNLLDIINPIKACVLITLLFALWNLRWRIKMHRYLLYILFVVFFTELINSILVYNNRPIRIPFNISIIFHDIFWMLAFRETINRKKMYNVTLCLFVLFSVVNFIIIEIADEYNYYTFVFGALLYVSLFIYESYKQLKEENLMYFLSNNYLLLFAPVYFFFGMGLLLGFKPLGVTKILLFGQVTLYVFIVNIVCIAYYSLINIYIYRENNNYK</sequence>
<keyword evidence="1" id="KW-0812">Transmembrane</keyword>
<feature type="transmembrane region" description="Helical" evidence="1">
    <location>
        <begin position="6"/>
        <end position="25"/>
    </location>
</feature>
<evidence type="ECO:0008006" key="4">
    <source>
        <dbReference type="Google" id="ProtNLM"/>
    </source>
</evidence>
<feature type="transmembrane region" description="Helical" evidence="1">
    <location>
        <begin position="150"/>
        <end position="172"/>
    </location>
</feature>
<proteinExistence type="predicted"/>
<protein>
    <recommendedName>
        <fullName evidence="4">YhhN-like protein</fullName>
    </recommendedName>
</protein>
<feature type="transmembrane region" description="Helical" evidence="1">
    <location>
        <begin position="184"/>
        <end position="205"/>
    </location>
</feature>
<feature type="transmembrane region" description="Helical" evidence="1">
    <location>
        <begin position="112"/>
        <end position="130"/>
    </location>
</feature>
<dbReference type="Proteomes" id="UP000184028">
    <property type="component" value="Unassembled WGS sequence"/>
</dbReference>
<dbReference type="EMBL" id="FRBT01000003">
    <property type="protein sequence ID" value="SHM03137.1"/>
    <property type="molecule type" value="Genomic_DNA"/>
</dbReference>
<feature type="transmembrane region" description="Helical" evidence="1">
    <location>
        <begin position="61"/>
        <end position="78"/>
    </location>
</feature>
<evidence type="ECO:0000313" key="2">
    <source>
        <dbReference type="EMBL" id="SHM03137.1"/>
    </source>
</evidence>
<evidence type="ECO:0000256" key="1">
    <source>
        <dbReference type="SAM" id="Phobius"/>
    </source>
</evidence>
<reference evidence="3" key="1">
    <citation type="submission" date="2016-11" db="EMBL/GenBank/DDBJ databases">
        <authorList>
            <person name="Varghese N."/>
            <person name="Submissions S."/>
        </authorList>
    </citation>
    <scope>NUCLEOTIDE SEQUENCE [LARGE SCALE GENOMIC DNA]</scope>
    <source>
        <strain evidence="3">DSM 24724</strain>
    </source>
</reference>
<organism evidence="2 3">
    <name type="scientific">Flavobacterium chilense</name>
    <dbReference type="NCBI Taxonomy" id="946677"/>
    <lineage>
        <taxon>Bacteria</taxon>
        <taxon>Pseudomonadati</taxon>
        <taxon>Bacteroidota</taxon>
        <taxon>Flavobacteriia</taxon>
        <taxon>Flavobacteriales</taxon>
        <taxon>Flavobacteriaceae</taxon>
        <taxon>Flavobacterium</taxon>
    </lineage>
</organism>
<gene>
    <name evidence="2" type="ORF">SAMN05444484_103368</name>
</gene>
<accession>A0A1M7FHM2</accession>
<dbReference type="STRING" id="946677.SAMN05444484_103368"/>
<feature type="transmembrane region" description="Helical" evidence="1">
    <location>
        <begin position="87"/>
        <end position="106"/>
    </location>
</feature>
<keyword evidence="3" id="KW-1185">Reference proteome</keyword>
<evidence type="ECO:0000313" key="3">
    <source>
        <dbReference type="Proteomes" id="UP000184028"/>
    </source>
</evidence>
<keyword evidence="1" id="KW-0472">Membrane</keyword>
<feature type="transmembrane region" description="Helical" evidence="1">
    <location>
        <begin position="34"/>
        <end position="55"/>
    </location>
</feature>
<keyword evidence="1" id="KW-1133">Transmembrane helix</keyword>